<feature type="transmembrane region" description="Helical" evidence="12">
    <location>
        <begin position="51"/>
        <end position="69"/>
    </location>
</feature>
<keyword evidence="5 12" id="KW-0812">Transmembrane</keyword>
<dbReference type="GO" id="GO:0019367">
    <property type="term" value="P:fatty acid elongation, saturated fatty acid"/>
    <property type="evidence" value="ECO:0007669"/>
    <property type="project" value="TreeGrafter"/>
</dbReference>
<dbReference type="GO" id="GO:0034626">
    <property type="term" value="P:fatty acid elongation, polyunsaturated fatty acid"/>
    <property type="evidence" value="ECO:0007669"/>
    <property type="project" value="TreeGrafter"/>
</dbReference>
<dbReference type="GO" id="GO:0034625">
    <property type="term" value="P:fatty acid elongation, monounsaturated fatty acid"/>
    <property type="evidence" value="ECO:0007669"/>
    <property type="project" value="TreeGrafter"/>
</dbReference>
<dbReference type="GO" id="GO:0005789">
    <property type="term" value="C:endoplasmic reticulum membrane"/>
    <property type="evidence" value="ECO:0007669"/>
    <property type="project" value="TreeGrafter"/>
</dbReference>
<dbReference type="GO" id="GO:0009922">
    <property type="term" value="F:fatty acid elongase activity"/>
    <property type="evidence" value="ECO:0007669"/>
    <property type="project" value="UniProtKB-EC"/>
</dbReference>
<comment type="similarity">
    <text evidence="2 12">Belongs to the ELO family.</text>
</comment>
<keyword evidence="9 12" id="KW-0472">Membrane</keyword>
<accession>A0A8H7SY94</accession>
<evidence type="ECO:0000313" key="14">
    <source>
        <dbReference type="Proteomes" id="UP000664132"/>
    </source>
</evidence>
<feature type="transmembrane region" description="Helical" evidence="12">
    <location>
        <begin position="260"/>
        <end position="280"/>
    </location>
</feature>
<keyword evidence="6 12" id="KW-0276">Fatty acid metabolism</keyword>
<evidence type="ECO:0000256" key="6">
    <source>
        <dbReference type="ARBA" id="ARBA00022832"/>
    </source>
</evidence>
<dbReference type="OrthoDB" id="434092at2759"/>
<comment type="subcellular location">
    <subcellularLocation>
        <location evidence="1">Membrane</location>
        <topology evidence="1">Multi-pass membrane protein</topology>
    </subcellularLocation>
</comment>
<name>A0A8H7SY94_9HELO</name>
<evidence type="ECO:0000256" key="4">
    <source>
        <dbReference type="ARBA" id="ARBA00022679"/>
    </source>
</evidence>
<dbReference type="GO" id="GO:0042761">
    <property type="term" value="P:very long-chain fatty acid biosynthetic process"/>
    <property type="evidence" value="ECO:0007669"/>
    <property type="project" value="TreeGrafter"/>
</dbReference>
<dbReference type="EMBL" id="JAFJYH010000444">
    <property type="protein sequence ID" value="KAG4411739.1"/>
    <property type="molecule type" value="Genomic_DNA"/>
</dbReference>
<dbReference type="InterPro" id="IPR002076">
    <property type="entry name" value="ELO_fam"/>
</dbReference>
<evidence type="ECO:0000256" key="8">
    <source>
        <dbReference type="ARBA" id="ARBA00023098"/>
    </source>
</evidence>
<dbReference type="InterPro" id="IPR030457">
    <property type="entry name" value="ELO_CS"/>
</dbReference>
<feature type="transmembrane region" description="Helical" evidence="12">
    <location>
        <begin position="90"/>
        <end position="108"/>
    </location>
</feature>
<dbReference type="PROSITE" id="PS01188">
    <property type="entry name" value="ELO"/>
    <property type="match status" value="1"/>
</dbReference>
<evidence type="ECO:0000256" key="9">
    <source>
        <dbReference type="ARBA" id="ARBA00023136"/>
    </source>
</evidence>
<keyword evidence="3 12" id="KW-0444">Lipid biosynthesis</keyword>
<keyword evidence="4 12" id="KW-0808">Transferase</keyword>
<dbReference type="GO" id="GO:0030148">
    <property type="term" value="P:sphingolipid biosynthetic process"/>
    <property type="evidence" value="ECO:0007669"/>
    <property type="project" value="TreeGrafter"/>
</dbReference>
<keyword evidence="7 12" id="KW-1133">Transmembrane helix</keyword>
<dbReference type="EC" id="2.3.1.-" evidence="12"/>
<keyword evidence="10 12" id="KW-0275">Fatty acid biosynthesis</keyword>
<feature type="transmembrane region" description="Helical" evidence="12">
    <location>
        <begin position="222"/>
        <end position="240"/>
    </location>
</feature>
<evidence type="ECO:0000256" key="2">
    <source>
        <dbReference type="ARBA" id="ARBA00007263"/>
    </source>
</evidence>
<proteinExistence type="inferred from homology"/>
<sequence length="339" mass="38386">MSYLYGLSSGTPAVIPLNLSPWLNFNKLWTSIMGYSAQDFRFVPGKTPFSTLKETVAMIVLYVVVIFGGREIMRNREPYKLNGLFKAHNLLLTIISGALLVLFAEQLIPTLWRHGLYDNICGASGWTQPLVVLYYLNYLVKYVELIDTVFLMVKKKPLTFLHTYHHPATALLCYTQMVGHTSVSWVPITLNLTVHVVMYWYYFQSARGVRVSWKQWITRLQITQFVIDLGFVYFASWDYFTSTYAPTLPHVGTCAGEPFAAVAGDVILSSYLVLFISFYISTYKKMSNKRSAAKLAQKAEVRMEKTEVPTIKETAEKATQAVKAANSGMHNISPSGPFF</sequence>
<evidence type="ECO:0000256" key="10">
    <source>
        <dbReference type="ARBA" id="ARBA00023160"/>
    </source>
</evidence>
<evidence type="ECO:0000256" key="5">
    <source>
        <dbReference type="ARBA" id="ARBA00022692"/>
    </source>
</evidence>
<comment type="caution">
    <text evidence="13">The sequence shown here is derived from an EMBL/GenBank/DDBJ whole genome shotgun (WGS) entry which is preliminary data.</text>
</comment>
<evidence type="ECO:0000256" key="12">
    <source>
        <dbReference type="RuleBase" id="RU361115"/>
    </source>
</evidence>
<protein>
    <recommendedName>
        <fullName evidence="12">Elongation of fatty acids protein</fullName>
        <ecNumber evidence="12">2.3.1.-</ecNumber>
    </recommendedName>
</protein>
<reference evidence="13" key="1">
    <citation type="submission" date="2021-02" db="EMBL/GenBank/DDBJ databases">
        <title>Genome sequence Cadophora malorum strain M34.</title>
        <authorList>
            <person name="Stefanovic E."/>
            <person name="Vu D."/>
            <person name="Scully C."/>
            <person name="Dijksterhuis J."/>
            <person name="Roader J."/>
            <person name="Houbraken J."/>
        </authorList>
    </citation>
    <scope>NUCLEOTIDE SEQUENCE</scope>
    <source>
        <strain evidence="13">M34</strain>
    </source>
</reference>
<dbReference type="Proteomes" id="UP000664132">
    <property type="component" value="Unassembled WGS sequence"/>
</dbReference>
<dbReference type="PANTHER" id="PTHR11157:SF134">
    <property type="entry name" value="ELONGATION OF FATTY ACIDS PROTEIN 1-RELATED"/>
    <property type="match status" value="1"/>
</dbReference>
<evidence type="ECO:0000313" key="13">
    <source>
        <dbReference type="EMBL" id="KAG4411739.1"/>
    </source>
</evidence>
<dbReference type="AlphaFoldDB" id="A0A8H7SY94"/>
<evidence type="ECO:0000256" key="7">
    <source>
        <dbReference type="ARBA" id="ARBA00022989"/>
    </source>
</evidence>
<comment type="catalytic activity">
    <reaction evidence="12">
        <text>an acyl-CoA + malonyl-CoA + H(+) = a 3-oxoacyl-CoA + CO2 + CoA</text>
        <dbReference type="Rhea" id="RHEA:50252"/>
        <dbReference type="ChEBI" id="CHEBI:15378"/>
        <dbReference type="ChEBI" id="CHEBI:16526"/>
        <dbReference type="ChEBI" id="CHEBI:57287"/>
        <dbReference type="ChEBI" id="CHEBI:57384"/>
        <dbReference type="ChEBI" id="CHEBI:58342"/>
        <dbReference type="ChEBI" id="CHEBI:90726"/>
    </reaction>
    <physiologicalReaction direction="left-to-right" evidence="12">
        <dbReference type="Rhea" id="RHEA:50253"/>
    </physiologicalReaction>
</comment>
<evidence type="ECO:0000256" key="3">
    <source>
        <dbReference type="ARBA" id="ARBA00022516"/>
    </source>
</evidence>
<organism evidence="13 14">
    <name type="scientific">Cadophora malorum</name>
    <dbReference type="NCBI Taxonomy" id="108018"/>
    <lineage>
        <taxon>Eukaryota</taxon>
        <taxon>Fungi</taxon>
        <taxon>Dikarya</taxon>
        <taxon>Ascomycota</taxon>
        <taxon>Pezizomycotina</taxon>
        <taxon>Leotiomycetes</taxon>
        <taxon>Helotiales</taxon>
        <taxon>Ploettnerulaceae</taxon>
        <taxon>Cadophora</taxon>
    </lineage>
</organism>
<dbReference type="PANTHER" id="PTHR11157">
    <property type="entry name" value="FATTY ACID ACYL TRANSFERASE-RELATED"/>
    <property type="match status" value="1"/>
</dbReference>
<gene>
    <name evidence="13" type="ORF">IFR04_015128</name>
</gene>
<feature type="transmembrane region" description="Helical" evidence="12">
    <location>
        <begin position="184"/>
        <end position="202"/>
    </location>
</feature>
<keyword evidence="8 12" id="KW-0443">Lipid metabolism</keyword>
<keyword evidence="14" id="KW-1185">Reference proteome</keyword>
<comment type="catalytic activity">
    <reaction evidence="11">
        <text>a very-long-chain acyl-CoA + malonyl-CoA + H(+) = a very-long-chain 3-oxoacyl-CoA + CO2 + CoA</text>
        <dbReference type="Rhea" id="RHEA:32727"/>
        <dbReference type="ChEBI" id="CHEBI:15378"/>
        <dbReference type="ChEBI" id="CHEBI:16526"/>
        <dbReference type="ChEBI" id="CHEBI:57287"/>
        <dbReference type="ChEBI" id="CHEBI:57384"/>
        <dbReference type="ChEBI" id="CHEBI:90725"/>
        <dbReference type="ChEBI" id="CHEBI:90736"/>
        <dbReference type="EC" id="2.3.1.199"/>
    </reaction>
</comment>
<evidence type="ECO:0000256" key="11">
    <source>
        <dbReference type="ARBA" id="ARBA00047375"/>
    </source>
</evidence>
<dbReference type="Pfam" id="PF01151">
    <property type="entry name" value="ELO"/>
    <property type="match status" value="1"/>
</dbReference>
<evidence type="ECO:0000256" key="1">
    <source>
        <dbReference type="ARBA" id="ARBA00004141"/>
    </source>
</evidence>